<dbReference type="AlphaFoldDB" id="A0A4U8V1H8"/>
<comment type="caution">
    <text evidence="1">The sequence shown here is derived from an EMBL/GenBank/DDBJ whole genome shotgun (WGS) entry which is preliminary data.</text>
</comment>
<dbReference type="EMBL" id="AZBU02000001">
    <property type="protein sequence ID" value="TMS39672.1"/>
    <property type="molecule type" value="Genomic_DNA"/>
</dbReference>
<sequence length="77" mass="9341">MKSKFSFGSVVCDVDIDLRLFIRSHYLSRDLRRKPEILCKFVVDGTLNTGSPHKQTHNLRHSSEWWRCFWIYRQERI</sequence>
<proteinExistence type="predicted"/>
<reference evidence="1" key="3">
    <citation type="journal article" date="2019" name="G3 (Bethesda)">
        <title>Hybrid Assembly of the Genome of the Entomopathogenic Nematode Steinernema carpocapsae Identifies the X-Chromosome.</title>
        <authorList>
            <person name="Serra L."/>
            <person name="Macchietto M."/>
            <person name="Macias-Munoz A."/>
            <person name="McGill C.J."/>
            <person name="Rodriguez I.M."/>
            <person name="Rodriguez B."/>
            <person name="Murad R."/>
            <person name="Mortazavi A."/>
        </authorList>
    </citation>
    <scope>NUCLEOTIDE SEQUENCE [LARGE SCALE GENOMIC DNA]</scope>
    <source>
        <strain evidence="1">ALL</strain>
    </source>
</reference>
<reference evidence="1" key="2">
    <citation type="journal article" date="2015" name="Genome Biol.">
        <title>Comparative genomics of Steinernema reveals deeply conserved gene regulatory networks.</title>
        <authorList>
            <person name="Dillman A.R."/>
            <person name="Macchietto M."/>
            <person name="Porter C.F."/>
            <person name="Rogers A."/>
            <person name="Williams B."/>
            <person name="Antoshechkin I."/>
            <person name="Lee M.M."/>
            <person name="Goodwin Z."/>
            <person name="Lu X."/>
            <person name="Lewis E.E."/>
            <person name="Goodrich-Blair H."/>
            <person name="Stock S.P."/>
            <person name="Adams B.J."/>
            <person name="Sternberg P.W."/>
            <person name="Mortazavi A."/>
        </authorList>
    </citation>
    <scope>NUCLEOTIDE SEQUENCE [LARGE SCALE GENOMIC DNA]</scope>
    <source>
        <strain evidence="1">ALL</strain>
    </source>
</reference>
<name>A0A4U8V1H8_STECR</name>
<gene>
    <name evidence="1" type="ORF">L596_006159</name>
</gene>
<evidence type="ECO:0000313" key="1">
    <source>
        <dbReference type="EMBL" id="TMS39672.1"/>
    </source>
</evidence>
<accession>A0A4U8V1H8</accession>
<protein>
    <submittedName>
        <fullName evidence="1">Uncharacterized protein</fullName>
    </submittedName>
</protein>
<organism evidence="1">
    <name type="scientific">Steinernema carpocapsae</name>
    <name type="common">Entomopathogenic nematode</name>
    <dbReference type="NCBI Taxonomy" id="34508"/>
    <lineage>
        <taxon>Eukaryota</taxon>
        <taxon>Metazoa</taxon>
        <taxon>Ecdysozoa</taxon>
        <taxon>Nematoda</taxon>
        <taxon>Chromadorea</taxon>
        <taxon>Rhabditida</taxon>
        <taxon>Tylenchina</taxon>
        <taxon>Panagrolaimomorpha</taxon>
        <taxon>Strongyloidoidea</taxon>
        <taxon>Steinernematidae</taxon>
        <taxon>Steinernema</taxon>
    </lineage>
</organism>
<reference evidence="1" key="1">
    <citation type="submission" date="2013-11" db="EMBL/GenBank/DDBJ databases">
        <authorList>
            <person name="Sternberg P."/>
            <person name="Dillman A."/>
            <person name="Macchietto M."/>
        </authorList>
    </citation>
    <scope>NUCLEOTIDE SEQUENCE</scope>
    <source>
        <strain evidence="1">ALL</strain>
    </source>
</reference>